<dbReference type="eggNOG" id="COG1254">
    <property type="taxonomic scope" value="Bacteria"/>
</dbReference>
<protein>
    <recommendedName>
        <fullName evidence="3 5">acylphosphatase</fullName>
        <ecNumber evidence="2 5">3.6.1.7</ecNumber>
    </recommendedName>
</protein>
<sequence>MRFIDYLKKLRDGYVINQVNHLKFPLFKPSPIVRNRLIFSGRVQKVGFRLETYELAKRLGLTGWVKNRADKNVEAEIQGENAKILFLIQYLKSLKRASVSDVEIQKMSLADDEINFQVIK</sequence>
<evidence type="ECO:0000256" key="4">
    <source>
        <dbReference type="ARBA" id="ARBA00047645"/>
    </source>
</evidence>
<accession>G7W8R4</accession>
<dbReference type="PANTHER" id="PTHR47268:SF4">
    <property type="entry name" value="ACYLPHOSPHATASE"/>
    <property type="match status" value="1"/>
</dbReference>
<evidence type="ECO:0000256" key="5">
    <source>
        <dbReference type="PROSITE-ProRule" id="PRU00520"/>
    </source>
</evidence>
<dbReference type="InterPro" id="IPR036046">
    <property type="entry name" value="Acylphosphatase-like_dom_sf"/>
</dbReference>
<evidence type="ECO:0000256" key="2">
    <source>
        <dbReference type="ARBA" id="ARBA00012150"/>
    </source>
</evidence>
<dbReference type="InterPro" id="IPR001792">
    <property type="entry name" value="Acylphosphatase-like_dom"/>
</dbReference>
<dbReference type="InterPro" id="IPR020456">
    <property type="entry name" value="Acylphosphatase"/>
</dbReference>
<name>G7W8R4_DESOD</name>
<dbReference type="OrthoDB" id="9808093at2"/>
<dbReference type="GO" id="GO:0003998">
    <property type="term" value="F:acylphosphatase activity"/>
    <property type="evidence" value="ECO:0007669"/>
    <property type="project" value="UniProtKB-EC"/>
</dbReference>
<dbReference type="Gene3D" id="3.30.70.100">
    <property type="match status" value="1"/>
</dbReference>
<dbReference type="EMBL" id="CP003108">
    <property type="protein sequence ID" value="AET67774.1"/>
    <property type="molecule type" value="Genomic_DNA"/>
</dbReference>
<dbReference type="STRING" id="768706.Desor_2170"/>
<dbReference type="Pfam" id="PF00708">
    <property type="entry name" value="Acylphosphatase"/>
    <property type="match status" value="1"/>
</dbReference>
<evidence type="ECO:0000259" key="7">
    <source>
        <dbReference type="PROSITE" id="PS51160"/>
    </source>
</evidence>
<evidence type="ECO:0000256" key="6">
    <source>
        <dbReference type="RuleBase" id="RU004168"/>
    </source>
</evidence>
<dbReference type="KEGG" id="dor:Desor_2170"/>
<keyword evidence="5" id="KW-0378">Hydrolase</keyword>
<proteinExistence type="inferred from homology"/>
<keyword evidence="9" id="KW-1185">Reference proteome</keyword>
<evidence type="ECO:0000313" key="9">
    <source>
        <dbReference type="Proteomes" id="UP000006346"/>
    </source>
</evidence>
<organism evidence="8 9">
    <name type="scientific">Desulfosporosinus orientis (strain ATCC 19365 / DSM 765 / NCIMB 8382 / VKM B-1628 / Singapore I)</name>
    <name type="common">Desulfotomaculum orientis</name>
    <dbReference type="NCBI Taxonomy" id="768706"/>
    <lineage>
        <taxon>Bacteria</taxon>
        <taxon>Bacillati</taxon>
        <taxon>Bacillota</taxon>
        <taxon>Clostridia</taxon>
        <taxon>Eubacteriales</taxon>
        <taxon>Desulfitobacteriaceae</taxon>
        <taxon>Desulfosporosinus</taxon>
    </lineage>
</organism>
<dbReference type="SUPFAM" id="SSF54975">
    <property type="entry name" value="Acylphosphatase/BLUF domain-like"/>
    <property type="match status" value="1"/>
</dbReference>
<dbReference type="HOGENOM" id="CLU_141932_2_0_9"/>
<evidence type="ECO:0000313" key="8">
    <source>
        <dbReference type="EMBL" id="AET67774.1"/>
    </source>
</evidence>
<dbReference type="PROSITE" id="PS51160">
    <property type="entry name" value="ACYLPHOSPHATASE_3"/>
    <property type="match status" value="1"/>
</dbReference>
<dbReference type="PATRIC" id="fig|768706.3.peg.2188"/>
<dbReference type="PANTHER" id="PTHR47268">
    <property type="entry name" value="ACYLPHOSPHATASE"/>
    <property type="match status" value="1"/>
</dbReference>
<feature type="active site" evidence="5">
    <location>
        <position position="49"/>
    </location>
</feature>
<evidence type="ECO:0000256" key="3">
    <source>
        <dbReference type="ARBA" id="ARBA00015991"/>
    </source>
</evidence>
<dbReference type="AlphaFoldDB" id="G7W8R4"/>
<dbReference type="Proteomes" id="UP000006346">
    <property type="component" value="Chromosome"/>
</dbReference>
<feature type="active site" evidence="5">
    <location>
        <position position="67"/>
    </location>
</feature>
<evidence type="ECO:0000256" key="1">
    <source>
        <dbReference type="ARBA" id="ARBA00005614"/>
    </source>
</evidence>
<feature type="domain" description="Acylphosphatase-like" evidence="7">
    <location>
        <begin position="34"/>
        <end position="120"/>
    </location>
</feature>
<reference evidence="8 9" key="2">
    <citation type="journal article" date="2012" name="J. Bacteriol.">
        <title>Complete genome sequences of Desulfosporosinus orientis DSM765T, Desulfosporosinus youngiae DSM17734T, Desulfosporosinus meridiei DSM13257T, and Desulfosporosinus acidiphilus DSM22704T.</title>
        <authorList>
            <person name="Pester M."/>
            <person name="Brambilla E."/>
            <person name="Alazard D."/>
            <person name="Rattei T."/>
            <person name="Weinmaier T."/>
            <person name="Han J."/>
            <person name="Lucas S."/>
            <person name="Lapidus A."/>
            <person name="Cheng J.F."/>
            <person name="Goodwin L."/>
            <person name="Pitluck S."/>
            <person name="Peters L."/>
            <person name="Ovchinnikova G."/>
            <person name="Teshima H."/>
            <person name="Detter J.C."/>
            <person name="Han C.S."/>
            <person name="Tapia R."/>
            <person name="Land M.L."/>
            <person name="Hauser L."/>
            <person name="Kyrpides N.C."/>
            <person name="Ivanova N.N."/>
            <person name="Pagani I."/>
            <person name="Huntmann M."/>
            <person name="Wei C.L."/>
            <person name="Davenport K.W."/>
            <person name="Daligault H."/>
            <person name="Chain P.S."/>
            <person name="Chen A."/>
            <person name="Mavromatis K."/>
            <person name="Markowitz V."/>
            <person name="Szeto E."/>
            <person name="Mikhailova N."/>
            <person name="Pati A."/>
            <person name="Wagner M."/>
            <person name="Woyke T."/>
            <person name="Ollivier B."/>
            <person name="Klenk H.P."/>
            <person name="Spring S."/>
            <person name="Loy A."/>
        </authorList>
    </citation>
    <scope>NUCLEOTIDE SEQUENCE [LARGE SCALE GENOMIC DNA]</scope>
    <source>
        <strain evidence="9">ATCC 19365 / DSM 765 / NCIMB 8382 / VKM B-1628</strain>
    </source>
</reference>
<reference evidence="9" key="1">
    <citation type="submission" date="2011-11" db="EMBL/GenBank/DDBJ databases">
        <title>Complete sequence of Desulfosporosinus orientis DSM 765.</title>
        <authorList>
            <person name="Lucas S."/>
            <person name="Han J."/>
            <person name="Lapidus A."/>
            <person name="Cheng J.-F."/>
            <person name="Goodwin L."/>
            <person name="Pitluck S."/>
            <person name="Peters L."/>
            <person name="Ovchinnikova G."/>
            <person name="Teshima H."/>
            <person name="Detter J.C."/>
            <person name="Han C."/>
            <person name="Tapia R."/>
            <person name="Land M."/>
            <person name="Hauser L."/>
            <person name="Kyrpides N."/>
            <person name="Ivanova N."/>
            <person name="Pagani I."/>
            <person name="Pester M."/>
            <person name="Spring S."/>
            <person name="Ollivier B."/>
            <person name="Rattei T."/>
            <person name="Klenk H.-P."/>
            <person name="Wagner M."/>
            <person name="Loy A."/>
            <person name="Woyke T."/>
        </authorList>
    </citation>
    <scope>NUCLEOTIDE SEQUENCE [LARGE SCALE GENOMIC DNA]</scope>
    <source>
        <strain evidence="9">ATCC 19365 / DSM 765 / NCIMB 8382 / VKM B-1628</strain>
    </source>
</reference>
<dbReference type="EC" id="3.6.1.7" evidence="2 5"/>
<comment type="similarity">
    <text evidence="1 6">Belongs to the acylphosphatase family.</text>
</comment>
<gene>
    <name evidence="8" type="ordered locus">Desor_2170</name>
</gene>
<comment type="catalytic activity">
    <reaction evidence="4 5">
        <text>an acyl phosphate + H2O = a carboxylate + phosphate + H(+)</text>
        <dbReference type="Rhea" id="RHEA:14965"/>
        <dbReference type="ChEBI" id="CHEBI:15377"/>
        <dbReference type="ChEBI" id="CHEBI:15378"/>
        <dbReference type="ChEBI" id="CHEBI:29067"/>
        <dbReference type="ChEBI" id="CHEBI:43474"/>
        <dbReference type="ChEBI" id="CHEBI:59918"/>
        <dbReference type="EC" id="3.6.1.7"/>
    </reaction>
</comment>